<proteinExistence type="predicted"/>
<feature type="signal peptide" evidence="1">
    <location>
        <begin position="1"/>
        <end position="19"/>
    </location>
</feature>
<evidence type="ECO:0000313" key="3">
    <source>
        <dbReference type="EMBL" id="RKX70327.1"/>
    </source>
</evidence>
<name>A0A660SHX2_UNCT6</name>
<feature type="domain" description="DUF3857" evidence="2">
    <location>
        <begin position="54"/>
        <end position="138"/>
    </location>
</feature>
<organism evidence="3 4">
    <name type="scientific">candidate division TA06 bacterium</name>
    <dbReference type="NCBI Taxonomy" id="2250710"/>
    <lineage>
        <taxon>Bacteria</taxon>
        <taxon>Bacteria division TA06</taxon>
    </lineage>
</organism>
<evidence type="ECO:0000259" key="2">
    <source>
        <dbReference type="Pfam" id="PF12969"/>
    </source>
</evidence>
<dbReference type="InterPro" id="IPR024618">
    <property type="entry name" value="DUF3857"/>
</dbReference>
<reference evidence="3 4" key="1">
    <citation type="submission" date="2018-06" db="EMBL/GenBank/DDBJ databases">
        <title>Extensive metabolic versatility and redundancy in microbially diverse, dynamic hydrothermal sediments.</title>
        <authorList>
            <person name="Dombrowski N."/>
            <person name="Teske A."/>
            <person name="Baker B.J."/>
        </authorList>
    </citation>
    <scope>NUCLEOTIDE SEQUENCE [LARGE SCALE GENOMIC DNA]</scope>
    <source>
        <strain evidence="3">B10_G13</strain>
    </source>
</reference>
<protein>
    <recommendedName>
        <fullName evidence="2">DUF3857 domain-containing protein</fullName>
    </recommendedName>
</protein>
<dbReference type="Gene3D" id="2.60.40.3140">
    <property type="match status" value="1"/>
</dbReference>
<dbReference type="Proteomes" id="UP000271125">
    <property type="component" value="Unassembled WGS sequence"/>
</dbReference>
<feature type="non-terminal residue" evidence="3">
    <location>
        <position position="139"/>
    </location>
</feature>
<evidence type="ECO:0000256" key="1">
    <source>
        <dbReference type="SAM" id="SignalP"/>
    </source>
</evidence>
<sequence length="139" mass="15651">MMKKVLLLLAISVLLLSCAKRIDYSVLQNINRESYETANAVVVIDSTGIDLESSGKYVSTQHKLVKILTMKGKAWYSEATFGYFTLYDTVIVKMARVISPDGKVMNVPKDDIKVVKIPAFGKFFLPNVRMKKIIFPNVE</sequence>
<dbReference type="PROSITE" id="PS51257">
    <property type="entry name" value="PROKAR_LIPOPROTEIN"/>
    <property type="match status" value="1"/>
</dbReference>
<dbReference type="AlphaFoldDB" id="A0A660SHX2"/>
<gene>
    <name evidence="3" type="ORF">DRP43_03485</name>
</gene>
<comment type="caution">
    <text evidence="3">The sequence shown here is derived from an EMBL/GenBank/DDBJ whole genome shotgun (WGS) entry which is preliminary data.</text>
</comment>
<evidence type="ECO:0000313" key="4">
    <source>
        <dbReference type="Proteomes" id="UP000271125"/>
    </source>
</evidence>
<keyword evidence="1" id="KW-0732">Signal</keyword>
<dbReference type="Pfam" id="PF12969">
    <property type="entry name" value="DUF3857"/>
    <property type="match status" value="1"/>
</dbReference>
<accession>A0A660SHX2</accession>
<feature type="chain" id="PRO_5024819710" description="DUF3857 domain-containing protein" evidence="1">
    <location>
        <begin position="20"/>
        <end position="139"/>
    </location>
</feature>
<dbReference type="EMBL" id="QNBD01000140">
    <property type="protein sequence ID" value="RKX70327.1"/>
    <property type="molecule type" value="Genomic_DNA"/>
</dbReference>